<keyword evidence="1" id="KW-0812">Transmembrane</keyword>
<dbReference type="EMBL" id="GFTR01000090">
    <property type="protein sequence ID" value="JAW16336.1"/>
    <property type="molecule type" value="Transcribed_RNA"/>
</dbReference>
<reference evidence="2" key="1">
    <citation type="journal article" date="2018" name="PLoS Negl. Trop. Dis.">
        <title>An insight into the salivary gland and fat body transcriptome of Panstrongylus lignarius (Hemiptera: Heteroptera), the main vector of Chagas disease in Peru.</title>
        <authorList>
            <person name="Nevoa J.C."/>
            <person name="Mendes M.T."/>
            <person name="da Silva M.V."/>
            <person name="Soares S.C."/>
            <person name="Oliveira C.J.F."/>
            <person name="Ribeiro J.M.C."/>
        </authorList>
    </citation>
    <scope>NUCLEOTIDE SEQUENCE</scope>
</reference>
<sequence>MAIFMEFRRNILIKTIFVRESVLALFIKKCIKDFSYVWFRIVCQNSLLFSFVFIIYLSWFRFFRIVN</sequence>
<evidence type="ECO:0000256" key="1">
    <source>
        <dbReference type="SAM" id="Phobius"/>
    </source>
</evidence>
<organism evidence="2">
    <name type="scientific">Panstrongylus lignarius</name>
    <dbReference type="NCBI Taxonomy" id="156445"/>
    <lineage>
        <taxon>Eukaryota</taxon>
        <taxon>Metazoa</taxon>
        <taxon>Ecdysozoa</taxon>
        <taxon>Arthropoda</taxon>
        <taxon>Hexapoda</taxon>
        <taxon>Insecta</taxon>
        <taxon>Pterygota</taxon>
        <taxon>Neoptera</taxon>
        <taxon>Paraneoptera</taxon>
        <taxon>Hemiptera</taxon>
        <taxon>Heteroptera</taxon>
        <taxon>Panheteroptera</taxon>
        <taxon>Cimicomorpha</taxon>
        <taxon>Reduviidae</taxon>
        <taxon>Triatominae</taxon>
        <taxon>Panstrongylus</taxon>
    </lineage>
</organism>
<keyword evidence="1" id="KW-0472">Membrane</keyword>
<evidence type="ECO:0000313" key="2">
    <source>
        <dbReference type="EMBL" id="JAW16336.1"/>
    </source>
</evidence>
<keyword evidence="1" id="KW-1133">Transmembrane helix</keyword>
<feature type="transmembrane region" description="Helical" evidence="1">
    <location>
        <begin position="37"/>
        <end position="59"/>
    </location>
</feature>
<name>A0A224XUV1_9HEMI</name>
<protein>
    <submittedName>
        <fullName evidence="2">Uncharacterized protein</fullName>
    </submittedName>
</protein>
<proteinExistence type="predicted"/>
<accession>A0A224XUV1</accession>
<dbReference type="AlphaFoldDB" id="A0A224XUV1"/>